<feature type="region of interest" description="Disordered" evidence="1">
    <location>
        <begin position="1"/>
        <end position="173"/>
    </location>
</feature>
<feature type="compositionally biased region" description="Basic and acidic residues" evidence="1">
    <location>
        <begin position="125"/>
        <end position="143"/>
    </location>
</feature>
<dbReference type="AlphaFoldDB" id="A0A6J4MGS9"/>
<dbReference type="EMBL" id="CADCUC010000574">
    <property type="protein sequence ID" value="CAA9357519.1"/>
    <property type="molecule type" value="Genomic_DNA"/>
</dbReference>
<accession>A0A6J4MGS9</accession>
<reference evidence="2" key="1">
    <citation type="submission" date="2020-02" db="EMBL/GenBank/DDBJ databases">
        <authorList>
            <person name="Meier V. D."/>
        </authorList>
    </citation>
    <scope>NUCLEOTIDE SEQUENCE</scope>
    <source>
        <strain evidence="2">AVDCRST_MAG90</strain>
    </source>
</reference>
<feature type="non-terminal residue" evidence="2">
    <location>
        <position position="196"/>
    </location>
</feature>
<gene>
    <name evidence="2" type="ORF">AVDCRST_MAG90-2751</name>
</gene>
<evidence type="ECO:0000313" key="2">
    <source>
        <dbReference type="EMBL" id="CAA9357519.1"/>
    </source>
</evidence>
<organism evidence="2">
    <name type="scientific">uncultured Microvirga sp</name>
    <dbReference type="NCBI Taxonomy" id="412392"/>
    <lineage>
        <taxon>Bacteria</taxon>
        <taxon>Pseudomonadati</taxon>
        <taxon>Pseudomonadota</taxon>
        <taxon>Alphaproteobacteria</taxon>
        <taxon>Hyphomicrobiales</taxon>
        <taxon>Methylobacteriaceae</taxon>
        <taxon>Microvirga</taxon>
        <taxon>environmental samples</taxon>
    </lineage>
</organism>
<feature type="compositionally biased region" description="Basic residues" evidence="1">
    <location>
        <begin position="1"/>
        <end position="27"/>
    </location>
</feature>
<evidence type="ECO:0000256" key="1">
    <source>
        <dbReference type="SAM" id="MobiDB-lite"/>
    </source>
</evidence>
<feature type="non-terminal residue" evidence="2">
    <location>
        <position position="1"/>
    </location>
</feature>
<sequence length="196" mass="20972">PRRLRRVGLRSLRHRLGGAPAPRRRGGRASAARSRSEVRRRHPPSGPGLAALAPARMAYPPRSPAGGRGQNLSVVQRARRPGPPRSSPVRARACADRPRPESPSPHPARHPGRSLSPQRGGPAGGDREFRRVRGRYEAPRRGDGGGLRGGLSGYAAAREPGSSVRAGPRRGCRDTVARARSVRRGRLLGLARAQGL</sequence>
<name>A0A6J4MGS9_9HYPH</name>
<proteinExistence type="predicted"/>
<protein>
    <submittedName>
        <fullName evidence="2">Uncharacterized protein</fullName>
    </submittedName>
</protein>
<feature type="compositionally biased region" description="Low complexity" evidence="1">
    <location>
        <begin position="47"/>
        <end position="60"/>
    </location>
</feature>